<dbReference type="PROSITE" id="PS50949">
    <property type="entry name" value="HTH_GNTR"/>
    <property type="match status" value="1"/>
</dbReference>
<evidence type="ECO:0000256" key="3">
    <source>
        <dbReference type="ARBA" id="ARBA00023163"/>
    </source>
</evidence>
<dbReference type="PANTHER" id="PTHR38445:SF9">
    <property type="entry name" value="HTH-TYPE TRANSCRIPTIONAL REPRESSOR YTRA"/>
    <property type="match status" value="1"/>
</dbReference>
<organism evidence="5 6">
    <name type="scientific">Microbacterium schleiferi</name>
    <dbReference type="NCBI Taxonomy" id="69362"/>
    <lineage>
        <taxon>Bacteria</taxon>
        <taxon>Bacillati</taxon>
        <taxon>Actinomycetota</taxon>
        <taxon>Actinomycetes</taxon>
        <taxon>Micrococcales</taxon>
        <taxon>Microbacteriaceae</taxon>
        <taxon>Microbacterium</taxon>
    </lineage>
</organism>
<feature type="domain" description="HTH gntR-type" evidence="4">
    <location>
        <begin position="10"/>
        <end position="78"/>
    </location>
</feature>
<comment type="caution">
    <text evidence="5">The sequence shown here is derived from an EMBL/GenBank/DDBJ whole genome shotgun (WGS) entry which is preliminary data.</text>
</comment>
<evidence type="ECO:0000256" key="2">
    <source>
        <dbReference type="ARBA" id="ARBA00023125"/>
    </source>
</evidence>
<dbReference type="CDD" id="cd07377">
    <property type="entry name" value="WHTH_GntR"/>
    <property type="match status" value="1"/>
</dbReference>
<protein>
    <submittedName>
        <fullName evidence="5">GntR family transcriptional regulator</fullName>
    </submittedName>
</protein>
<dbReference type="InterPro" id="IPR000524">
    <property type="entry name" value="Tscrpt_reg_HTH_GntR"/>
</dbReference>
<name>A0ABU7V607_9MICO</name>
<dbReference type="SMART" id="SM00345">
    <property type="entry name" value="HTH_GNTR"/>
    <property type="match status" value="1"/>
</dbReference>
<dbReference type="Pfam" id="PF00392">
    <property type="entry name" value="GntR"/>
    <property type="match status" value="1"/>
</dbReference>
<evidence type="ECO:0000256" key="1">
    <source>
        <dbReference type="ARBA" id="ARBA00023015"/>
    </source>
</evidence>
<reference evidence="5 6" key="1">
    <citation type="submission" date="2024-01" db="EMBL/GenBank/DDBJ databases">
        <title>the genome sequence of strain Microbacterium schleiferi NBRC 15075.</title>
        <authorList>
            <person name="Ding Y."/>
            <person name="Zhang G."/>
        </authorList>
    </citation>
    <scope>NUCLEOTIDE SEQUENCE [LARGE SCALE GENOMIC DNA]</scope>
    <source>
        <strain evidence="5 6">NBRC 15075</strain>
    </source>
</reference>
<dbReference type="Gene3D" id="1.10.10.10">
    <property type="entry name" value="Winged helix-like DNA-binding domain superfamily/Winged helix DNA-binding domain"/>
    <property type="match status" value="1"/>
</dbReference>
<dbReference type="Proteomes" id="UP001351900">
    <property type="component" value="Unassembled WGS sequence"/>
</dbReference>
<accession>A0ABU7V607</accession>
<dbReference type="PANTHER" id="PTHR38445">
    <property type="entry name" value="HTH-TYPE TRANSCRIPTIONAL REPRESSOR YTRA"/>
    <property type="match status" value="1"/>
</dbReference>
<keyword evidence="1" id="KW-0805">Transcription regulation</keyword>
<evidence type="ECO:0000313" key="5">
    <source>
        <dbReference type="EMBL" id="MEF2254588.1"/>
    </source>
</evidence>
<evidence type="ECO:0000259" key="4">
    <source>
        <dbReference type="PROSITE" id="PS50949"/>
    </source>
</evidence>
<gene>
    <name evidence="5" type="ORF">V2V91_05480</name>
</gene>
<dbReference type="RefSeq" id="WP_292708090.1">
    <property type="nucleotide sequence ID" value="NZ_BAAAUO010000004.1"/>
</dbReference>
<keyword evidence="6" id="KW-1185">Reference proteome</keyword>
<proteinExistence type="predicted"/>
<dbReference type="InterPro" id="IPR036388">
    <property type="entry name" value="WH-like_DNA-bd_sf"/>
</dbReference>
<sequence>MIIIDPTSPTPPFEQLRTQYVAAIASGELPPGSRLPTVRRLAGDLGLAPGTVARAYRELETTGLIETRGRHGTFVSVDENAALGQVQRAAAAFAEQVRGLRVDTDQALAAVIAALKTTEPDELPV</sequence>
<keyword evidence="3" id="KW-0804">Transcription</keyword>
<dbReference type="SUPFAM" id="SSF46785">
    <property type="entry name" value="Winged helix' DNA-binding domain"/>
    <property type="match status" value="1"/>
</dbReference>
<keyword evidence="2" id="KW-0238">DNA-binding</keyword>
<dbReference type="EMBL" id="JAZHOV010000003">
    <property type="protein sequence ID" value="MEF2254588.1"/>
    <property type="molecule type" value="Genomic_DNA"/>
</dbReference>
<dbReference type="InterPro" id="IPR036390">
    <property type="entry name" value="WH_DNA-bd_sf"/>
</dbReference>
<evidence type="ECO:0000313" key="6">
    <source>
        <dbReference type="Proteomes" id="UP001351900"/>
    </source>
</evidence>